<feature type="region of interest" description="Disordered" evidence="13">
    <location>
        <begin position="508"/>
        <end position="596"/>
    </location>
</feature>
<evidence type="ECO:0000256" key="8">
    <source>
        <dbReference type="ARBA" id="ARBA00047899"/>
    </source>
</evidence>
<feature type="compositionally biased region" description="Polar residues" evidence="13">
    <location>
        <begin position="365"/>
        <end position="384"/>
    </location>
</feature>
<evidence type="ECO:0000256" key="3">
    <source>
        <dbReference type="ARBA" id="ARBA00022527"/>
    </source>
</evidence>
<evidence type="ECO:0000256" key="2">
    <source>
        <dbReference type="ARBA" id="ARBA00012513"/>
    </source>
</evidence>
<dbReference type="EMBL" id="HBIM01025527">
    <property type="protein sequence ID" value="CAE0422430.1"/>
    <property type="molecule type" value="Transcribed_RNA"/>
</dbReference>
<feature type="compositionally biased region" description="Basic and acidic residues" evidence="13">
    <location>
        <begin position="535"/>
        <end position="549"/>
    </location>
</feature>
<gene>
    <name evidence="15" type="ORF">ACOF00016_LOCUS19008</name>
</gene>
<dbReference type="EC" id="2.7.11.1" evidence="2"/>
<dbReference type="GO" id="GO:0005737">
    <property type="term" value="C:cytoplasm"/>
    <property type="evidence" value="ECO:0007669"/>
    <property type="project" value="TreeGrafter"/>
</dbReference>
<dbReference type="GO" id="GO:0004674">
    <property type="term" value="F:protein serine/threonine kinase activity"/>
    <property type="evidence" value="ECO:0007669"/>
    <property type="project" value="UniProtKB-KW"/>
</dbReference>
<dbReference type="Gene3D" id="1.10.510.10">
    <property type="entry name" value="Transferase(Phosphotransferase) domain 1"/>
    <property type="match status" value="1"/>
</dbReference>
<feature type="compositionally biased region" description="Polar residues" evidence="13">
    <location>
        <begin position="586"/>
        <end position="596"/>
    </location>
</feature>
<keyword evidence="4" id="KW-0808">Transferase</keyword>
<keyword evidence="11" id="KW-0479">Metal-binding</keyword>
<feature type="binding site" evidence="11">
    <location>
        <position position="146"/>
    </location>
    <ligand>
        <name>Mg(2+)</name>
        <dbReference type="ChEBI" id="CHEBI:18420"/>
    </ligand>
</feature>
<evidence type="ECO:0000256" key="6">
    <source>
        <dbReference type="ARBA" id="ARBA00022777"/>
    </source>
</evidence>
<evidence type="ECO:0000256" key="13">
    <source>
        <dbReference type="SAM" id="MobiDB-lite"/>
    </source>
</evidence>
<dbReference type="SMART" id="SM00220">
    <property type="entry name" value="S_TKc"/>
    <property type="match status" value="1"/>
</dbReference>
<dbReference type="SUPFAM" id="SSF56112">
    <property type="entry name" value="Protein kinase-like (PK-like)"/>
    <property type="match status" value="1"/>
</dbReference>
<sequence>MSFSADKSQDLNILKLLGEGSFGAVYKSIHRPTGAVVAVKVIPNAGGTASEDEKIKGEIDILSRCDSPYIVGYCECFIKPPTNKPGEMWIVMEYCEGGSVTDLIEASGGYHLPEDCIRSVCASIVLGLEYLHGVANVCHRDIKCGNVLLTSDGHVKLADFGVSAELTNTMNKRKTVVGSPYWMAPEVIRESHYDGRADVWSLGITLIEMAEGAPPHASLHPLRAIFVIPTKPAPTLADPDIWSPEMLDFVRCCCQKDPSQRHDSALLSSHPFVKQDVIALRSMHRGSASTANADARSKYRKMAAAKNRKPGLSPITRVMEKLSARMDAVREIRGTGKNEDDGTGDFNGAGASSGSSKNNSVSPLDMSQNHTVDMGANSYNSRTKTPPMGALQSNGTNNVAPSVFTPDSDRYRAMTLIDLEPDLANDKRLQEDLQKLSKTFETSLASLQAAHEVAQQKLIAEARLRNHTPLDVSALMEKAAFQCSSEESAHKAMKDAVSVPAIRSIVESIGSKDEEDSSRNMDTLRTPNKSNLKNAQREESGDSKDEPILVRDPSTEESTSTEKSRPSGLNEDHEDTPEKDLRPEQFLQSTQPLEIV</sequence>
<keyword evidence="6" id="KW-0418">Kinase</keyword>
<name>A0A7S3LK98_9STRA</name>
<dbReference type="GO" id="GO:0046872">
    <property type="term" value="F:metal ion binding"/>
    <property type="evidence" value="ECO:0007669"/>
    <property type="project" value="UniProtKB-KW"/>
</dbReference>
<dbReference type="PANTHER" id="PTHR48012:SF10">
    <property type="entry name" value="FI20177P1"/>
    <property type="match status" value="1"/>
</dbReference>
<proteinExistence type="inferred from homology"/>
<feature type="binding site" evidence="11">
    <location>
        <position position="159"/>
    </location>
    <ligand>
        <name>Mg(2+)</name>
        <dbReference type="ChEBI" id="CHEBI:18420"/>
    </ligand>
</feature>
<comment type="catalytic activity">
    <reaction evidence="8">
        <text>L-threonyl-[protein] + ATP = O-phospho-L-threonyl-[protein] + ADP + H(+)</text>
        <dbReference type="Rhea" id="RHEA:46608"/>
        <dbReference type="Rhea" id="RHEA-COMP:11060"/>
        <dbReference type="Rhea" id="RHEA-COMP:11605"/>
        <dbReference type="ChEBI" id="CHEBI:15378"/>
        <dbReference type="ChEBI" id="CHEBI:30013"/>
        <dbReference type="ChEBI" id="CHEBI:30616"/>
        <dbReference type="ChEBI" id="CHEBI:61977"/>
        <dbReference type="ChEBI" id="CHEBI:456216"/>
        <dbReference type="EC" id="2.7.11.1"/>
    </reaction>
</comment>
<feature type="compositionally biased region" description="Polar residues" evidence="13">
    <location>
        <begin position="391"/>
        <end position="400"/>
    </location>
</feature>
<reference evidence="15" key="1">
    <citation type="submission" date="2021-01" db="EMBL/GenBank/DDBJ databases">
        <authorList>
            <person name="Corre E."/>
            <person name="Pelletier E."/>
            <person name="Niang G."/>
            <person name="Scheremetjew M."/>
            <person name="Finn R."/>
            <person name="Kale V."/>
            <person name="Holt S."/>
            <person name="Cochrane G."/>
            <person name="Meng A."/>
            <person name="Brown T."/>
            <person name="Cohen L."/>
        </authorList>
    </citation>
    <scope>NUCLEOTIDE SEQUENCE</scope>
    <source>
        <strain evidence="15">CCMP127</strain>
    </source>
</reference>
<dbReference type="InterPro" id="IPR000719">
    <property type="entry name" value="Prot_kinase_dom"/>
</dbReference>
<evidence type="ECO:0000256" key="9">
    <source>
        <dbReference type="ARBA" id="ARBA00048679"/>
    </source>
</evidence>
<dbReference type="InterPro" id="IPR008271">
    <property type="entry name" value="Ser/Thr_kinase_AS"/>
</dbReference>
<protein>
    <recommendedName>
        <fullName evidence="2">non-specific serine/threonine protein kinase</fullName>
        <ecNumber evidence="2">2.7.11.1</ecNumber>
    </recommendedName>
</protein>
<accession>A0A7S3LK98</accession>
<feature type="region of interest" description="Disordered" evidence="13">
    <location>
        <begin position="333"/>
        <end position="405"/>
    </location>
</feature>
<evidence type="ECO:0000259" key="14">
    <source>
        <dbReference type="PROSITE" id="PS50011"/>
    </source>
</evidence>
<comment type="similarity">
    <text evidence="1">Belongs to the protein kinase superfamily. STE Ser/Thr protein kinase family. STE20 subfamily.</text>
</comment>
<feature type="active site" description="Proton acceptor" evidence="10">
    <location>
        <position position="141"/>
    </location>
</feature>
<dbReference type="InterPro" id="IPR017441">
    <property type="entry name" value="Protein_kinase_ATP_BS"/>
</dbReference>
<dbReference type="PROSITE" id="PS00108">
    <property type="entry name" value="PROTEIN_KINASE_ST"/>
    <property type="match status" value="1"/>
</dbReference>
<evidence type="ECO:0000256" key="1">
    <source>
        <dbReference type="ARBA" id="ARBA00008874"/>
    </source>
</evidence>
<keyword evidence="11" id="KW-0460">Magnesium</keyword>
<dbReference type="GO" id="GO:0005524">
    <property type="term" value="F:ATP binding"/>
    <property type="evidence" value="ECO:0007669"/>
    <property type="project" value="UniProtKB-UniRule"/>
</dbReference>
<dbReference type="AlphaFoldDB" id="A0A7S3LK98"/>
<evidence type="ECO:0000256" key="5">
    <source>
        <dbReference type="ARBA" id="ARBA00022741"/>
    </source>
</evidence>
<dbReference type="InterPro" id="IPR011009">
    <property type="entry name" value="Kinase-like_dom_sf"/>
</dbReference>
<feature type="compositionally biased region" description="Polar residues" evidence="13">
    <location>
        <begin position="520"/>
        <end position="534"/>
    </location>
</feature>
<keyword evidence="3" id="KW-0723">Serine/threonine-protein kinase</keyword>
<feature type="binding site" evidence="12">
    <location>
        <position position="40"/>
    </location>
    <ligand>
        <name>ATP</name>
        <dbReference type="ChEBI" id="CHEBI:30616"/>
    </ligand>
</feature>
<evidence type="ECO:0000256" key="7">
    <source>
        <dbReference type="ARBA" id="ARBA00022840"/>
    </source>
</evidence>
<keyword evidence="7 12" id="KW-0067">ATP-binding</keyword>
<keyword evidence="5 12" id="KW-0547">Nucleotide-binding</keyword>
<evidence type="ECO:0000256" key="4">
    <source>
        <dbReference type="ARBA" id="ARBA00022679"/>
    </source>
</evidence>
<dbReference type="PANTHER" id="PTHR48012">
    <property type="entry name" value="STERILE20-LIKE KINASE, ISOFORM B-RELATED"/>
    <property type="match status" value="1"/>
</dbReference>
<comment type="catalytic activity">
    <reaction evidence="9">
        <text>L-seryl-[protein] + ATP = O-phospho-L-seryl-[protein] + ADP + H(+)</text>
        <dbReference type="Rhea" id="RHEA:17989"/>
        <dbReference type="Rhea" id="RHEA-COMP:9863"/>
        <dbReference type="Rhea" id="RHEA-COMP:11604"/>
        <dbReference type="ChEBI" id="CHEBI:15378"/>
        <dbReference type="ChEBI" id="CHEBI:29999"/>
        <dbReference type="ChEBI" id="CHEBI:30616"/>
        <dbReference type="ChEBI" id="CHEBI:83421"/>
        <dbReference type="ChEBI" id="CHEBI:456216"/>
        <dbReference type="EC" id="2.7.11.1"/>
    </reaction>
</comment>
<organism evidence="15">
    <name type="scientific">Amphora coffeiformis</name>
    <dbReference type="NCBI Taxonomy" id="265554"/>
    <lineage>
        <taxon>Eukaryota</taxon>
        <taxon>Sar</taxon>
        <taxon>Stramenopiles</taxon>
        <taxon>Ochrophyta</taxon>
        <taxon>Bacillariophyta</taxon>
        <taxon>Bacillariophyceae</taxon>
        <taxon>Bacillariophycidae</taxon>
        <taxon>Thalassiophysales</taxon>
        <taxon>Catenulaceae</taxon>
        <taxon>Amphora</taxon>
    </lineage>
</organism>
<dbReference type="FunFam" id="1.10.510.10:FF:001091">
    <property type="entry name" value="STE family protein kinase"/>
    <property type="match status" value="1"/>
</dbReference>
<evidence type="ECO:0000256" key="12">
    <source>
        <dbReference type="PROSITE-ProRule" id="PRU10141"/>
    </source>
</evidence>
<dbReference type="PROSITE" id="PS50011">
    <property type="entry name" value="PROTEIN_KINASE_DOM"/>
    <property type="match status" value="1"/>
</dbReference>
<evidence type="ECO:0000256" key="11">
    <source>
        <dbReference type="PIRSR" id="PIRSR000615-3"/>
    </source>
</evidence>
<feature type="domain" description="Protein kinase" evidence="14">
    <location>
        <begin position="11"/>
        <end position="273"/>
    </location>
</feature>
<evidence type="ECO:0000256" key="10">
    <source>
        <dbReference type="PIRSR" id="PIRSR000615-1"/>
    </source>
</evidence>
<dbReference type="Pfam" id="PF00069">
    <property type="entry name" value="Pkinase"/>
    <property type="match status" value="1"/>
</dbReference>
<feature type="compositionally biased region" description="Low complexity" evidence="13">
    <location>
        <begin position="348"/>
        <end position="362"/>
    </location>
</feature>
<evidence type="ECO:0000313" key="15">
    <source>
        <dbReference type="EMBL" id="CAE0422430.1"/>
    </source>
</evidence>
<dbReference type="InterPro" id="IPR050629">
    <property type="entry name" value="STE20/SPS1-PAK"/>
</dbReference>
<dbReference type="PROSITE" id="PS00107">
    <property type="entry name" value="PROTEIN_KINASE_ATP"/>
    <property type="match status" value="1"/>
</dbReference>